<organism evidence="1 2">
    <name type="scientific">Candidatus Uhrbacteria bacterium RIFCSPHIGHO2_02_FULL_53_13</name>
    <dbReference type="NCBI Taxonomy" id="1802389"/>
    <lineage>
        <taxon>Bacteria</taxon>
        <taxon>Candidatus Uhriibacteriota</taxon>
    </lineage>
</organism>
<dbReference type="STRING" id="1802389.A3C17_00745"/>
<sequence length="155" mass="18055">MIDEHQILDQEPREKWRREIDAYHALLDLVRNIPDLSRVEQHALAFIIEDLRQHAPEHWEEEAAALTGTLRRTKESEGATGLTWALAQEFARRYDATLAQLQLQEQKSVRQENLDILRTRLASDLETLKTANQEGRRVPIGSVVLEHVPPWFQYV</sequence>
<dbReference type="EMBL" id="MGDX01000018">
    <property type="protein sequence ID" value="OGL71052.1"/>
    <property type="molecule type" value="Genomic_DNA"/>
</dbReference>
<dbReference type="AlphaFoldDB" id="A0A1F7TYL7"/>
<reference evidence="1 2" key="1">
    <citation type="journal article" date="2016" name="Nat. Commun.">
        <title>Thousands of microbial genomes shed light on interconnected biogeochemical processes in an aquifer system.</title>
        <authorList>
            <person name="Anantharaman K."/>
            <person name="Brown C.T."/>
            <person name="Hug L.A."/>
            <person name="Sharon I."/>
            <person name="Castelle C.J."/>
            <person name="Probst A.J."/>
            <person name="Thomas B.C."/>
            <person name="Singh A."/>
            <person name="Wilkins M.J."/>
            <person name="Karaoz U."/>
            <person name="Brodie E.L."/>
            <person name="Williams K.H."/>
            <person name="Hubbard S.S."/>
            <person name="Banfield J.F."/>
        </authorList>
    </citation>
    <scope>NUCLEOTIDE SEQUENCE [LARGE SCALE GENOMIC DNA]</scope>
</reference>
<dbReference type="Proteomes" id="UP000177097">
    <property type="component" value="Unassembled WGS sequence"/>
</dbReference>
<comment type="caution">
    <text evidence="1">The sequence shown here is derived from an EMBL/GenBank/DDBJ whole genome shotgun (WGS) entry which is preliminary data.</text>
</comment>
<accession>A0A1F7TYL7</accession>
<evidence type="ECO:0000313" key="2">
    <source>
        <dbReference type="Proteomes" id="UP000177097"/>
    </source>
</evidence>
<protein>
    <submittedName>
        <fullName evidence="1">Uncharacterized protein</fullName>
    </submittedName>
</protein>
<name>A0A1F7TYL7_9BACT</name>
<proteinExistence type="predicted"/>
<gene>
    <name evidence="1" type="ORF">A3C17_00745</name>
</gene>
<evidence type="ECO:0000313" key="1">
    <source>
        <dbReference type="EMBL" id="OGL71052.1"/>
    </source>
</evidence>